<protein>
    <submittedName>
        <fullName evidence="1">Uncharacterized protein</fullName>
    </submittedName>
</protein>
<evidence type="ECO:0000313" key="2">
    <source>
        <dbReference type="Proteomes" id="UP000030653"/>
    </source>
</evidence>
<dbReference type="GeneID" id="63684478"/>
<proteinExistence type="predicted"/>
<organism evidence="1 2">
    <name type="scientific">Dacryopinax primogenitus (strain DJM 731)</name>
    <name type="common">Brown rot fungus</name>
    <dbReference type="NCBI Taxonomy" id="1858805"/>
    <lineage>
        <taxon>Eukaryota</taxon>
        <taxon>Fungi</taxon>
        <taxon>Dikarya</taxon>
        <taxon>Basidiomycota</taxon>
        <taxon>Agaricomycotina</taxon>
        <taxon>Dacrymycetes</taxon>
        <taxon>Dacrymycetales</taxon>
        <taxon>Dacrymycetaceae</taxon>
        <taxon>Dacryopinax</taxon>
    </lineage>
</organism>
<keyword evidence="2" id="KW-1185">Reference proteome</keyword>
<dbReference type="EMBL" id="JH795880">
    <property type="protein sequence ID" value="EJT96824.1"/>
    <property type="molecule type" value="Genomic_DNA"/>
</dbReference>
<dbReference type="RefSeq" id="XP_040623722.1">
    <property type="nucleotide sequence ID" value="XM_040769416.1"/>
</dbReference>
<sequence length="507" mass="56838">MAGTKYSTSIVASSVVSVKPNDTNLALAASGTEGFWINGEIFRAVEPGSIRLVLEFKSLFPKHHSEMFFLEFVNNTFLYVKSLAEYGEVLAFDGNEACIARRDGILWPHVTYWEEPGLVEVPCESWDSRMGAVFTADCLFACKGIADNTAFLVPPYQVWHVKRTPRCGGGIFALKAISSTVLALVLHENQGLVPKYWCTCPLPTPTNIVAVAFPSIHAIFWVQSDFSNLPVSSESHVVMARLPDMVRDNRRTAAQVMSPSTVCRDDAGLTALSTNLCIDTEGQLVCIYEVGASVLSLVQCNTSSTLFKAPTLGIQRWWQDWDVDDLKDIARKVQWRSGQAPFHTLMVQMTEPNQMEETAIEHWSFDVEELFEHFIDYLGGPDHIARRGFGQHGQLVLCAVFEDPESPSYAVEVKHRYGTGYLRLDDLRTLSSSTDWLLSSYTSLSDCMMRQCPLRETELGQARDLLKADFARDRVQEEIFKPSNDLEHRLTCVARMGVLPRKRGTLE</sequence>
<dbReference type="HOGENOM" id="CLU_537496_0_0_1"/>
<name>M5FQ94_DACPD</name>
<reference evidence="1 2" key="1">
    <citation type="journal article" date="2012" name="Science">
        <title>The Paleozoic origin of enzymatic lignin decomposition reconstructed from 31 fungal genomes.</title>
        <authorList>
            <person name="Floudas D."/>
            <person name="Binder M."/>
            <person name="Riley R."/>
            <person name="Barry K."/>
            <person name="Blanchette R.A."/>
            <person name="Henrissat B."/>
            <person name="Martinez A.T."/>
            <person name="Otillar R."/>
            <person name="Spatafora J.W."/>
            <person name="Yadav J.S."/>
            <person name="Aerts A."/>
            <person name="Benoit I."/>
            <person name="Boyd A."/>
            <person name="Carlson A."/>
            <person name="Copeland A."/>
            <person name="Coutinho P.M."/>
            <person name="de Vries R.P."/>
            <person name="Ferreira P."/>
            <person name="Findley K."/>
            <person name="Foster B."/>
            <person name="Gaskell J."/>
            <person name="Glotzer D."/>
            <person name="Gorecki P."/>
            <person name="Heitman J."/>
            <person name="Hesse C."/>
            <person name="Hori C."/>
            <person name="Igarashi K."/>
            <person name="Jurgens J.A."/>
            <person name="Kallen N."/>
            <person name="Kersten P."/>
            <person name="Kohler A."/>
            <person name="Kuees U."/>
            <person name="Kumar T.K.A."/>
            <person name="Kuo A."/>
            <person name="LaButti K."/>
            <person name="Larrondo L.F."/>
            <person name="Lindquist E."/>
            <person name="Ling A."/>
            <person name="Lombard V."/>
            <person name="Lucas S."/>
            <person name="Lundell T."/>
            <person name="Martin R."/>
            <person name="McLaughlin D.J."/>
            <person name="Morgenstern I."/>
            <person name="Morin E."/>
            <person name="Murat C."/>
            <person name="Nagy L.G."/>
            <person name="Nolan M."/>
            <person name="Ohm R.A."/>
            <person name="Patyshakuliyeva A."/>
            <person name="Rokas A."/>
            <person name="Ruiz-Duenas F.J."/>
            <person name="Sabat G."/>
            <person name="Salamov A."/>
            <person name="Samejima M."/>
            <person name="Schmutz J."/>
            <person name="Slot J.C."/>
            <person name="St John F."/>
            <person name="Stenlid J."/>
            <person name="Sun H."/>
            <person name="Sun S."/>
            <person name="Syed K."/>
            <person name="Tsang A."/>
            <person name="Wiebenga A."/>
            <person name="Young D."/>
            <person name="Pisabarro A."/>
            <person name="Eastwood D.C."/>
            <person name="Martin F."/>
            <person name="Cullen D."/>
            <person name="Grigoriev I.V."/>
            <person name="Hibbett D.S."/>
        </authorList>
    </citation>
    <scope>NUCLEOTIDE SEQUENCE [LARGE SCALE GENOMIC DNA]</scope>
    <source>
        <strain evidence="1 2">DJM-731 SS1</strain>
    </source>
</reference>
<dbReference type="AlphaFoldDB" id="M5FQ94"/>
<dbReference type="Proteomes" id="UP000030653">
    <property type="component" value="Unassembled WGS sequence"/>
</dbReference>
<gene>
    <name evidence="1" type="ORF">DACRYDRAFT_112441</name>
</gene>
<accession>M5FQ94</accession>
<evidence type="ECO:0000313" key="1">
    <source>
        <dbReference type="EMBL" id="EJT96824.1"/>
    </source>
</evidence>